<dbReference type="PANTHER" id="PTHR24193:SF121">
    <property type="entry name" value="ADA2A-CONTAINING COMPLEX COMPONENT 3, ISOFORM D"/>
    <property type="match status" value="1"/>
</dbReference>
<dbReference type="Pfam" id="PF12796">
    <property type="entry name" value="Ank_2"/>
    <property type="match status" value="3"/>
</dbReference>
<comment type="caution">
    <text evidence="4">The sequence shown here is derived from an EMBL/GenBank/DDBJ whole genome shotgun (WGS) entry which is preliminary data.</text>
</comment>
<dbReference type="GO" id="GO:0005634">
    <property type="term" value="C:nucleus"/>
    <property type="evidence" value="ECO:0007669"/>
    <property type="project" value="TreeGrafter"/>
</dbReference>
<reference evidence="4" key="1">
    <citation type="submission" date="2022-01" db="EMBL/GenBank/DDBJ databases">
        <title>Comparative genomics reveals a dynamic genome evolution in the ectomycorrhizal milk-cap (Lactarius) mushrooms.</title>
        <authorList>
            <consortium name="DOE Joint Genome Institute"/>
            <person name="Lebreton A."/>
            <person name="Tang N."/>
            <person name="Kuo A."/>
            <person name="LaButti K."/>
            <person name="Drula E."/>
            <person name="Barry K."/>
            <person name="Clum A."/>
            <person name="Lipzen A."/>
            <person name="Mousain D."/>
            <person name="Ng V."/>
            <person name="Wang R."/>
            <person name="Wang X."/>
            <person name="Dai Y."/>
            <person name="Henrissat B."/>
            <person name="Grigoriev I.V."/>
            <person name="Guerin-Laguette A."/>
            <person name="Yu F."/>
            <person name="Martin F.M."/>
        </authorList>
    </citation>
    <scope>NUCLEOTIDE SEQUENCE</scope>
    <source>
        <strain evidence="4">QP</strain>
    </source>
</reference>
<sequence>GHHDYPLVAALYGGHIRVAELLFQHGANVDPGTTKGRTPLHRAIEWPNNLAIGAVQFLLKHGANVNFRNVHGVTPLHLVAKLTFSRHCGEDNGADLAQLLLRHGAEVNSRDRFDSTPLHDASHVLDLEVARVLLDNGADVNAVNDRGQHPFHQVVESYSSKARVDVARLLVERGADVNAPYNGYLDNVTPLHVASYHLDLELMRFLLYHGANVNAKNNQSQTPLHEVLLPKHIHIQPKDRFGAAQLSLERGADVNARDKYQETPFDLASFSLKPKLVRILLDRGADFHAMGVWERIPIGRLFESKDYHQDCFDVVQLLLDRGADANIRIGGDTLLHMASRSMNLKLVQVLLDHGANVDARDNWGGTQFRRVLRNKDYNDEDNSSIAQVLTERGADVNKGGKLYETPLHQASRLVLLEVAWLLLEHGADLK</sequence>
<dbReference type="AlphaFoldDB" id="A0AAD4L8I6"/>
<evidence type="ECO:0000256" key="3">
    <source>
        <dbReference type="PROSITE-ProRule" id="PRU00023"/>
    </source>
</evidence>
<dbReference type="GO" id="GO:0000976">
    <property type="term" value="F:transcription cis-regulatory region binding"/>
    <property type="evidence" value="ECO:0007669"/>
    <property type="project" value="TreeGrafter"/>
</dbReference>
<feature type="repeat" description="ANK" evidence="3">
    <location>
        <begin position="35"/>
        <end position="70"/>
    </location>
</feature>
<dbReference type="GO" id="GO:0045944">
    <property type="term" value="P:positive regulation of transcription by RNA polymerase II"/>
    <property type="evidence" value="ECO:0007669"/>
    <property type="project" value="TreeGrafter"/>
</dbReference>
<feature type="repeat" description="ANK" evidence="3">
    <location>
        <begin position="402"/>
        <end position="430"/>
    </location>
</feature>
<feature type="repeat" description="ANK" evidence="3">
    <location>
        <begin position="113"/>
        <end position="145"/>
    </location>
</feature>
<dbReference type="PANTHER" id="PTHR24193">
    <property type="entry name" value="ANKYRIN REPEAT PROTEIN"/>
    <property type="match status" value="1"/>
</dbReference>
<dbReference type="EMBL" id="JAKELL010000099">
    <property type="protein sequence ID" value="KAH8982532.1"/>
    <property type="molecule type" value="Genomic_DNA"/>
</dbReference>
<dbReference type="SMART" id="SM00248">
    <property type="entry name" value="ANK"/>
    <property type="match status" value="10"/>
</dbReference>
<feature type="repeat" description="ANK" evidence="3">
    <location>
        <begin position="2"/>
        <end position="34"/>
    </location>
</feature>
<name>A0AAD4L8I6_9AGAM</name>
<dbReference type="InterPro" id="IPR050663">
    <property type="entry name" value="Ankyrin-SOCS_Box"/>
</dbReference>
<organism evidence="4 5">
    <name type="scientific">Lactarius akahatsu</name>
    <dbReference type="NCBI Taxonomy" id="416441"/>
    <lineage>
        <taxon>Eukaryota</taxon>
        <taxon>Fungi</taxon>
        <taxon>Dikarya</taxon>
        <taxon>Basidiomycota</taxon>
        <taxon>Agaricomycotina</taxon>
        <taxon>Agaricomycetes</taxon>
        <taxon>Russulales</taxon>
        <taxon>Russulaceae</taxon>
        <taxon>Lactarius</taxon>
    </lineage>
</organism>
<dbReference type="PRINTS" id="PR01415">
    <property type="entry name" value="ANKYRIN"/>
</dbReference>
<feature type="repeat" description="ANK" evidence="3">
    <location>
        <begin position="219"/>
        <end position="259"/>
    </location>
</feature>
<dbReference type="InterPro" id="IPR002110">
    <property type="entry name" value="Ankyrin_rpt"/>
</dbReference>
<accession>A0AAD4L8I6</accession>
<feature type="non-terminal residue" evidence="4">
    <location>
        <position position="430"/>
    </location>
</feature>
<feature type="repeat" description="ANK" evidence="3">
    <location>
        <begin position="186"/>
        <end position="218"/>
    </location>
</feature>
<dbReference type="PROSITE" id="PS50088">
    <property type="entry name" value="ANK_REPEAT"/>
    <property type="match status" value="9"/>
</dbReference>
<dbReference type="Proteomes" id="UP001201163">
    <property type="component" value="Unassembled WGS sequence"/>
</dbReference>
<proteinExistence type="predicted"/>
<gene>
    <name evidence="4" type="ORF">EDB92DRAFT_2041230</name>
</gene>
<evidence type="ECO:0000256" key="1">
    <source>
        <dbReference type="ARBA" id="ARBA00022737"/>
    </source>
</evidence>
<keyword evidence="1" id="KW-0677">Repeat</keyword>
<evidence type="ECO:0000256" key="2">
    <source>
        <dbReference type="ARBA" id="ARBA00023043"/>
    </source>
</evidence>
<dbReference type="InterPro" id="IPR036770">
    <property type="entry name" value="Ankyrin_rpt-contain_sf"/>
</dbReference>
<dbReference type="SUPFAM" id="SSF48403">
    <property type="entry name" value="Ankyrin repeat"/>
    <property type="match status" value="1"/>
</dbReference>
<feature type="non-terminal residue" evidence="4">
    <location>
        <position position="1"/>
    </location>
</feature>
<dbReference type="Gene3D" id="1.25.40.20">
    <property type="entry name" value="Ankyrin repeat-containing domain"/>
    <property type="match status" value="4"/>
</dbReference>
<feature type="repeat" description="ANK" evidence="3">
    <location>
        <begin position="146"/>
        <end position="182"/>
    </location>
</feature>
<feature type="repeat" description="ANK" evidence="3">
    <location>
        <begin position="330"/>
        <end position="362"/>
    </location>
</feature>
<keyword evidence="2 3" id="KW-0040">ANK repeat</keyword>
<protein>
    <submittedName>
        <fullName evidence="4">Ankyrin repeat-containing domain protein</fullName>
    </submittedName>
</protein>
<evidence type="ECO:0000313" key="4">
    <source>
        <dbReference type="EMBL" id="KAH8982532.1"/>
    </source>
</evidence>
<keyword evidence="5" id="KW-1185">Reference proteome</keyword>
<evidence type="ECO:0000313" key="5">
    <source>
        <dbReference type="Proteomes" id="UP001201163"/>
    </source>
</evidence>
<dbReference type="PROSITE" id="PS50297">
    <property type="entry name" value="ANK_REP_REGION"/>
    <property type="match status" value="6"/>
</dbReference>
<feature type="repeat" description="ANK" evidence="3">
    <location>
        <begin position="71"/>
        <end position="112"/>
    </location>
</feature>
<dbReference type="Pfam" id="PF00023">
    <property type="entry name" value="Ank"/>
    <property type="match status" value="1"/>
</dbReference>